<evidence type="ECO:0000259" key="4">
    <source>
        <dbReference type="Pfam" id="PF21789"/>
    </source>
</evidence>
<dbReference type="InterPro" id="IPR048367">
    <property type="entry name" value="TNP-like_RNaseH_C"/>
</dbReference>
<dbReference type="PANTHER" id="PTHR47577">
    <property type="entry name" value="THAP DOMAIN-CONTAINING PROTEIN 6"/>
    <property type="match status" value="1"/>
</dbReference>
<evidence type="ECO:0000313" key="6">
    <source>
        <dbReference type="Proteomes" id="UP001160148"/>
    </source>
</evidence>
<feature type="domain" description="Transposable element P transposase-like RNase H C-terminal" evidence="4">
    <location>
        <begin position="408"/>
        <end position="437"/>
    </location>
</feature>
<dbReference type="Proteomes" id="UP001160148">
    <property type="component" value="Unassembled WGS sequence"/>
</dbReference>
<keyword evidence="6" id="KW-1185">Reference proteome</keyword>
<dbReference type="Pfam" id="PF21788">
    <property type="entry name" value="TNP-like_GBD"/>
    <property type="match status" value="1"/>
</dbReference>
<dbReference type="Pfam" id="PF12017">
    <property type="entry name" value="Tnp_P_element"/>
    <property type="match status" value="1"/>
</dbReference>
<dbReference type="InterPro" id="IPR048365">
    <property type="entry name" value="TNP-like_RNaseH_N"/>
</dbReference>
<dbReference type="Pfam" id="PF21787">
    <property type="entry name" value="TNP-like_RNaseH_N"/>
    <property type="match status" value="1"/>
</dbReference>
<dbReference type="PANTHER" id="PTHR47577:SF2">
    <property type="entry name" value="THAP DOMAIN CONTAINING 9"/>
    <property type="match status" value="1"/>
</dbReference>
<dbReference type="AlphaFoldDB" id="A0AAV0WCX9"/>
<sequence length="670" mass="76660">MMQVLHKKRKPWSPQEKKIALSLYYKSPSTYNYMRKSGIILPGKSTVKRWLNSIHFSTGFPSMYMEQIKLKTSDFTYEEKKCVILLDEVSIMKSIEYNKILDEIEGFEDLGPLGRTPTFGTHALVIMLRGLYKKWKFPFCYFFTGNGVKGDDLVIIIKKCVEKVMTRLNLIPTTIVCDQGTQNQRMFKLLGGTEDRPFTIINEKKIFLIYDMPHLVKSIRNNLLSGNFEINNNIVSFKDIRKTYETDIKNTARAMTKITPAHLAPNAFQKMTCKLAIQLFSNSVSAAIKTCVSTGELISDTAINTSNFISVINDMFDAANSKNLYDRNINKRPISDNNTHVLQNLEKARLMFKNAKKINLKTNKTSVPPCFTGIIWSTTAIMNLFQSEKEDMSQFQPTGKDYFLMTNRLTQDALENFFSLMRQKNGYNRNPTARTFRCCFGHICTYSLMQCSTCCSNCEDDDDNYLTTADVENVTVVPGPVVVEDLNETLESVSSFSETSGSPKTTFEATPISLETCSITYFAGYLAKKCIQKFNCEMCKLNLITKTNKNDENQLLLHNKTYDYTDQGYGLKAPTNILLDISTICLNVFKNNFDEMKCNKKLLAQLISKAETKIEDKYSILQSNSCKEHFQYIIELLLRTKLYKECKWLNANSGKRSMQNADKLRVLQNI</sequence>
<evidence type="ECO:0000259" key="3">
    <source>
        <dbReference type="Pfam" id="PF21788"/>
    </source>
</evidence>
<name>A0AAV0WCX9_9HEMI</name>
<feature type="domain" description="THAP9-like helix-turn-helix" evidence="1">
    <location>
        <begin position="6"/>
        <end position="50"/>
    </location>
</feature>
<evidence type="ECO:0000259" key="2">
    <source>
        <dbReference type="Pfam" id="PF21787"/>
    </source>
</evidence>
<proteinExistence type="predicted"/>
<comment type="caution">
    <text evidence="5">The sequence shown here is derived from an EMBL/GenBank/DDBJ whole genome shotgun (WGS) entry which is preliminary data.</text>
</comment>
<protein>
    <recommendedName>
        <fullName evidence="7">Transposable element P transposase</fullName>
    </recommendedName>
</protein>
<feature type="domain" description="Transposable element P transposase-like GTP-binding insertion" evidence="3">
    <location>
        <begin position="214"/>
        <end position="331"/>
    </location>
</feature>
<feature type="domain" description="Transposable element P transposase-like RNase H" evidence="2">
    <location>
        <begin position="57"/>
        <end position="191"/>
    </location>
</feature>
<reference evidence="5 6" key="1">
    <citation type="submission" date="2023-01" db="EMBL/GenBank/DDBJ databases">
        <authorList>
            <person name="Whitehead M."/>
        </authorList>
    </citation>
    <scope>NUCLEOTIDE SEQUENCE [LARGE SCALE GENOMIC DNA]</scope>
</reference>
<evidence type="ECO:0008006" key="7">
    <source>
        <dbReference type="Google" id="ProtNLM"/>
    </source>
</evidence>
<gene>
    <name evidence="5" type="ORF">MEUPH1_LOCUS9817</name>
</gene>
<organism evidence="5 6">
    <name type="scientific">Macrosiphum euphorbiae</name>
    <name type="common">potato aphid</name>
    <dbReference type="NCBI Taxonomy" id="13131"/>
    <lineage>
        <taxon>Eukaryota</taxon>
        <taxon>Metazoa</taxon>
        <taxon>Ecdysozoa</taxon>
        <taxon>Arthropoda</taxon>
        <taxon>Hexapoda</taxon>
        <taxon>Insecta</taxon>
        <taxon>Pterygota</taxon>
        <taxon>Neoptera</taxon>
        <taxon>Paraneoptera</taxon>
        <taxon>Hemiptera</taxon>
        <taxon>Sternorrhyncha</taxon>
        <taxon>Aphidomorpha</taxon>
        <taxon>Aphidoidea</taxon>
        <taxon>Aphididae</taxon>
        <taxon>Macrosiphini</taxon>
        <taxon>Macrosiphum</taxon>
    </lineage>
</organism>
<accession>A0AAV0WCX9</accession>
<dbReference type="InterPro" id="IPR048366">
    <property type="entry name" value="TNP-like_GBD"/>
</dbReference>
<evidence type="ECO:0000259" key="1">
    <source>
        <dbReference type="Pfam" id="PF12017"/>
    </source>
</evidence>
<dbReference type="Pfam" id="PF21789">
    <property type="entry name" value="TNP-like_RNaseH_C"/>
    <property type="match status" value="1"/>
</dbReference>
<dbReference type="EMBL" id="CARXXK010000002">
    <property type="protein sequence ID" value="CAI6353731.1"/>
    <property type="molecule type" value="Genomic_DNA"/>
</dbReference>
<dbReference type="InterPro" id="IPR021896">
    <property type="entry name" value="THAP9-like_HTH"/>
</dbReference>
<evidence type="ECO:0000313" key="5">
    <source>
        <dbReference type="EMBL" id="CAI6353731.1"/>
    </source>
</evidence>